<protein>
    <submittedName>
        <fullName evidence="2">Pentapeptide repeat-containing protein</fullName>
    </submittedName>
</protein>
<dbReference type="AlphaFoldDB" id="A0A6I6A4W4"/>
<name>A0A6I6A4W4_9PLAN</name>
<accession>A0A6I6A4W4</accession>
<keyword evidence="1" id="KW-0472">Membrane</keyword>
<dbReference type="EMBL" id="CP043930">
    <property type="protein sequence ID" value="QGQ21447.1"/>
    <property type="molecule type" value="Genomic_DNA"/>
</dbReference>
<proteinExistence type="predicted"/>
<keyword evidence="1" id="KW-1133">Transmembrane helix</keyword>
<keyword evidence="3" id="KW-1185">Reference proteome</keyword>
<dbReference type="Pfam" id="PF00805">
    <property type="entry name" value="Pentapeptide"/>
    <property type="match status" value="1"/>
</dbReference>
<evidence type="ECO:0000313" key="2">
    <source>
        <dbReference type="EMBL" id="QGQ21447.1"/>
    </source>
</evidence>
<feature type="transmembrane region" description="Helical" evidence="1">
    <location>
        <begin position="192"/>
        <end position="216"/>
    </location>
</feature>
<gene>
    <name evidence="2" type="ORF">F1728_01495</name>
</gene>
<dbReference type="Proteomes" id="UP000427281">
    <property type="component" value="Chromosome"/>
</dbReference>
<evidence type="ECO:0000313" key="3">
    <source>
        <dbReference type="Proteomes" id="UP000427281"/>
    </source>
</evidence>
<keyword evidence="1" id="KW-0812">Transmembrane</keyword>
<organism evidence="2 3">
    <name type="scientific">Gimesia benthica</name>
    <dbReference type="NCBI Taxonomy" id="2608982"/>
    <lineage>
        <taxon>Bacteria</taxon>
        <taxon>Pseudomonadati</taxon>
        <taxon>Planctomycetota</taxon>
        <taxon>Planctomycetia</taxon>
        <taxon>Planctomycetales</taxon>
        <taxon>Planctomycetaceae</taxon>
        <taxon>Gimesia</taxon>
    </lineage>
</organism>
<reference evidence="2 3" key="1">
    <citation type="submission" date="2019-09" db="EMBL/GenBank/DDBJ databases">
        <title>Gimesia benthica sp. nov., a novel bacterium isolated from deep-sea water of the Northwest Indian Ocean.</title>
        <authorList>
            <person name="Dai X."/>
        </authorList>
    </citation>
    <scope>NUCLEOTIDE SEQUENCE [LARGE SCALE GENOMIC DNA]</scope>
    <source>
        <strain evidence="2 3">E7</strain>
    </source>
</reference>
<dbReference type="KEGG" id="gim:F1728_01495"/>
<dbReference type="Gene3D" id="2.160.20.80">
    <property type="entry name" value="E3 ubiquitin-protein ligase SopA"/>
    <property type="match status" value="1"/>
</dbReference>
<dbReference type="SUPFAM" id="SSF141571">
    <property type="entry name" value="Pentapeptide repeat-like"/>
    <property type="match status" value="1"/>
</dbReference>
<evidence type="ECO:0000256" key="1">
    <source>
        <dbReference type="SAM" id="Phobius"/>
    </source>
</evidence>
<sequence>MKIHKKQRIKEKEIQQDDESLNFERCELIRVYAVDFSFENVSFKQSIINECYFRNCQFKNCDFTGAKISDTNFQGAEFLGCNFMYTSFDRTQIGMGPLKRNLPIQDNLKMYLAKSLRMNYASIGDYEGVNFAIKVELEATWSHLFKAAFSREQYYRDKSEYNGFWNRSWYVIKCLNFGLFRLIWGNGEIPSLMFLSIPCLVFVMSLLIFLSSDISFHDSIRETFSVFCVGGKSAKLSLLSSSVINIARYIAMGLFVSSLVRRLSRR</sequence>
<dbReference type="RefSeq" id="WP_155362601.1">
    <property type="nucleotide sequence ID" value="NZ_CP043930.1"/>
</dbReference>
<dbReference type="InterPro" id="IPR001646">
    <property type="entry name" value="5peptide_repeat"/>
</dbReference>